<sequence length="61" mass="7456">MPKQEKDLGTGKLVLDFIDNRWCVIYYTEFYSEKGRELKEENRWYFAGLEEAEKYFNDFVC</sequence>
<dbReference type="STRING" id="870242.cpu_00320"/>
<protein>
    <submittedName>
        <fullName evidence="1">Uncharacterized protein</fullName>
    </submittedName>
</protein>
<dbReference type="Proteomes" id="UP000187485">
    <property type="component" value="Unassembled WGS sequence"/>
</dbReference>
<gene>
    <name evidence="1" type="ORF">cpu_00320</name>
</gene>
<dbReference type="EMBL" id="BDJK01000003">
    <property type="protein sequence ID" value="GAV21522.1"/>
    <property type="molecule type" value="Genomic_DNA"/>
</dbReference>
<evidence type="ECO:0000313" key="2">
    <source>
        <dbReference type="Proteomes" id="UP000187485"/>
    </source>
</evidence>
<organism evidence="1 2">
    <name type="scientific">Carboxydothermus pertinax</name>
    <dbReference type="NCBI Taxonomy" id="870242"/>
    <lineage>
        <taxon>Bacteria</taxon>
        <taxon>Bacillati</taxon>
        <taxon>Bacillota</taxon>
        <taxon>Clostridia</taxon>
        <taxon>Thermoanaerobacterales</taxon>
        <taxon>Thermoanaerobacteraceae</taxon>
        <taxon>Carboxydothermus</taxon>
    </lineage>
</organism>
<dbReference type="OrthoDB" id="1725490at2"/>
<dbReference type="RefSeq" id="WP_075857964.1">
    <property type="nucleotide sequence ID" value="NZ_BDJK01000003.1"/>
</dbReference>
<reference evidence="2" key="1">
    <citation type="submission" date="2016-12" db="EMBL/GenBank/DDBJ databases">
        <title>Draft Genome Sequences od Carboxydothermus pertinax and islandicus, Hydrogenogenic Carboxydotrophic Bacteria.</title>
        <authorList>
            <person name="Fukuyama Y."/>
            <person name="Ohmae K."/>
            <person name="Yoneda Y."/>
            <person name="Yoshida T."/>
            <person name="Sako Y."/>
        </authorList>
    </citation>
    <scope>NUCLEOTIDE SEQUENCE [LARGE SCALE GENOMIC DNA]</scope>
    <source>
        <strain evidence="2">Ug1</strain>
    </source>
</reference>
<name>A0A1L8CRI1_9THEO</name>
<proteinExistence type="predicted"/>
<keyword evidence="2" id="KW-1185">Reference proteome</keyword>
<dbReference type="AlphaFoldDB" id="A0A1L8CRI1"/>
<accession>A0A1L8CRI1</accession>
<comment type="caution">
    <text evidence="1">The sequence shown here is derived from an EMBL/GenBank/DDBJ whole genome shotgun (WGS) entry which is preliminary data.</text>
</comment>
<evidence type="ECO:0000313" key="1">
    <source>
        <dbReference type="EMBL" id="GAV21522.1"/>
    </source>
</evidence>